<dbReference type="SUPFAM" id="SSF51735">
    <property type="entry name" value="NAD(P)-binding Rossmann-fold domains"/>
    <property type="match status" value="1"/>
</dbReference>
<dbReference type="SUPFAM" id="SSF55347">
    <property type="entry name" value="Glyceraldehyde-3-phosphate dehydrogenase-like, C-terminal domain"/>
    <property type="match status" value="1"/>
</dbReference>
<proteinExistence type="inferred from homology"/>
<dbReference type="Gene3D" id="1.10.1870.10">
    <property type="entry name" value="Domain 3, Saccharopine reductase"/>
    <property type="match status" value="1"/>
</dbReference>
<dbReference type="Pfam" id="PF03435">
    <property type="entry name" value="Sacchrp_dh_NADP"/>
    <property type="match status" value="1"/>
</dbReference>
<keyword evidence="5" id="KW-0028">Amino-acid biosynthesis</keyword>
<keyword evidence="4" id="KW-0560">Oxidoreductase</keyword>
<dbReference type="AlphaFoldDB" id="A0A1X2GKL8"/>
<dbReference type="InterPro" id="IPR032095">
    <property type="entry name" value="Sacchrp_dh-like_C"/>
</dbReference>
<comment type="pathway">
    <text evidence="1">Amino-acid degradation; L-lysine degradation via saccharopine pathway; glutaryl-CoA from L-lysine: step 1/6.</text>
</comment>
<reference evidence="10 11" key="1">
    <citation type="submission" date="2016-07" db="EMBL/GenBank/DDBJ databases">
        <title>Pervasive Adenine N6-methylation of Active Genes in Fungi.</title>
        <authorList>
            <consortium name="DOE Joint Genome Institute"/>
            <person name="Mondo S.J."/>
            <person name="Dannebaum R.O."/>
            <person name="Kuo R.C."/>
            <person name="Labutti K."/>
            <person name="Haridas S."/>
            <person name="Kuo A."/>
            <person name="Salamov A."/>
            <person name="Ahrendt S.R."/>
            <person name="Lipzen A."/>
            <person name="Sullivan W."/>
            <person name="Andreopoulos W.B."/>
            <person name="Clum A."/>
            <person name="Lindquist E."/>
            <person name="Daum C."/>
            <person name="Ramamoorthy G.K."/>
            <person name="Gryganskyi A."/>
            <person name="Culley D."/>
            <person name="Magnuson J.K."/>
            <person name="James T.Y."/>
            <person name="O'Malley M.A."/>
            <person name="Stajich J.E."/>
            <person name="Spatafora J.W."/>
            <person name="Visel A."/>
            <person name="Grigoriev I.V."/>
        </authorList>
    </citation>
    <scope>NUCLEOTIDE SEQUENCE [LARGE SCALE GENOMIC DNA]</scope>
    <source>
        <strain evidence="10 11">NRRL 3301</strain>
    </source>
</reference>
<keyword evidence="5" id="KW-0457">Lysine biosynthesis</keyword>
<dbReference type="GO" id="GO:0005737">
    <property type="term" value="C:cytoplasm"/>
    <property type="evidence" value="ECO:0007669"/>
    <property type="project" value="TreeGrafter"/>
</dbReference>
<dbReference type="FunFam" id="3.30.360.10:FF:000008">
    <property type="entry name" value="Alpha-aminoadipic semialdehyde synthase, mitochondrial"/>
    <property type="match status" value="1"/>
</dbReference>
<sequence>MYSSATFNILKRSYVTTSKQYTYHGTHASPTTGGFRTLGLRREDKSRWERRAPLTPDAIQRLIKETGTQVYVQPSTKRIFSDKEYKQAGAIITEDLTPADIILGIKEVPSSSLLNDKTYVFFSHTHKGNETNMPMLQSILDKKIQLLDYELMKDERGTRVVAFGDFAGKAGMIDTMHAMGNRFLGFGHSTPFMYMSMAHAYPSLAAAKLSVSQVGNLIEDNGTPSTFGPLVFAFTGDGNVTKGALDVFKELPHEFVSPEDLPKLVQDTNPNLNKVYATHLKAEDYIEKKSGQRMDSFDEYLHKPELFHSRFHDKIAPYVNTVVTGAYWDPRYPRLLTNEQLSRIQDMQSKGRILPGKMMMLGDIVCDIKGAFECLSHSTPIDDGFFYYDAISNKEHKNAEAPGIQVMGIDILPAELPRDSSQYFSEKLYPHLKEMIQPGKSSKEWSSTLTGAMIADEGKLTSGHEGLNKFLPKDKKKVLVLGSGMVAGPLVDHLTRRKDVHMVVASNVLQEAQKLVAPHDNAEAVLLDIGNQEQLQSSIEQADVVVSFVPAFLHTKVAELCIAKRTPMVTASYVSPEMQALEDKAKEAGVVIMNEVGLDPGIDHMSAMKIIDECKHQGKKVRSFISWCGGLPAPDASNVPLGYKFSWSPRGVLTASGNDAVYWADGQEYHISGDDLLKDHFPTVKTAYRGFVFEGLANRNSLGYADIYGLGSLQEMDTMFRGTLRYQGYSDLLYAFKRLGFLDMTKPLSLDSWAQYFNKMVPKASLNEALGTNHQGIMDQVRETFAFLQRGTDKMAFPHQKGMTALDLFSVLLANQLGYAHGERDLVAMHHEFGIEGANGQMETMTSTLVQYGEENGTTSMAKTVGLPAAMATELVLDGKVTEPGIHRPTQPHVYLPILDQLEHVGVRFVEETKPYAPSNLKATGSGIW</sequence>
<evidence type="ECO:0000256" key="5">
    <source>
        <dbReference type="ARBA" id="ARBA00023154"/>
    </source>
</evidence>
<dbReference type="SUPFAM" id="SSF52283">
    <property type="entry name" value="Formate/glycerate dehydrogenase catalytic domain-like"/>
    <property type="match status" value="1"/>
</dbReference>
<dbReference type="InterPro" id="IPR036291">
    <property type="entry name" value="NAD(P)-bd_dom_sf"/>
</dbReference>
<dbReference type="PANTHER" id="PTHR11133">
    <property type="entry name" value="SACCHAROPINE DEHYDROGENASE"/>
    <property type="match status" value="1"/>
</dbReference>
<dbReference type="UniPathway" id="UPA00868">
    <property type="reaction ID" value="UER00835"/>
</dbReference>
<comment type="pathway">
    <text evidence="2">Amino-acid degradation; L-lysine degradation via saccharopine pathway; glutaryl-CoA from L-lysine: step 2/6.</text>
</comment>
<dbReference type="InterPro" id="IPR007886">
    <property type="entry name" value="AlaDH/PNT_N"/>
</dbReference>
<dbReference type="CDD" id="cd12189">
    <property type="entry name" value="LKR_SDH_like"/>
    <property type="match status" value="1"/>
</dbReference>
<evidence type="ECO:0000256" key="1">
    <source>
        <dbReference type="ARBA" id="ARBA00004682"/>
    </source>
</evidence>
<dbReference type="GO" id="GO:0033512">
    <property type="term" value="P:L-lysine catabolic process to acetyl-CoA via saccharopine"/>
    <property type="evidence" value="ECO:0007669"/>
    <property type="project" value="UniProtKB-UniPathway"/>
</dbReference>
<evidence type="ECO:0000256" key="6">
    <source>
        <dbReference type="ARBA" id="ARBA00023268"/>
    </source>
</evidence>
<dbReference type="OrthoDB" id="10059875at2759"/>
<dbReference type="InterPro" id="IPR007698">
    <property type="entry name" value="AlaDH/PNT_NAD(H)-bd"/>
</dbReference>
<dbReference type="Gene3D" id="3.30.360.10">
    <property type="entry name" value="Dihydrodipicolinate Reductase, domain 2"/>
    <property type="match status" value="1"/>
</dbReference>
<gene>
    <name evidence="10" type="ORF">DM01DRAFT_1320289</name>
</gene>
<evidence type="ECO:0000256" key="3">
    <source>
        <dbReference type="ARBA" id="ARBA00022857"/>
    </source>
</evidence>
<feature type="domain" description="Alanine dehydrogenase/pyridine nucleotide transhydrogenase NAD(H)-binding" evidence="8">
    <location>
        <begin position="217"/>
        <end position="408"/>
    </location>
</feature>
<accession>A0A1X2GKL8</accession>
<dbReference type="Pfam" id="PF05222">
    <property type="entry name" value="AlaDh_PNT_N"/>
    <property type="match status" value="1"/>
</dbReference>
<keyword evidence="3" id="KW-0521">NADP</keyword>
<dbReference type="GO" id="GO:0019878">
    <property type="term" value="P:lysine biosynthetic process via aminoadipic acid"/>
    <property type="evidence" value="ECO:0007669"/>
    <property type="project" value="TreeGrafter"/>
</dbReference>
<dbReference type="EMBL" id="MCGT01000010">
    <property type="protein sequence ID" value="ORX56155.1"/>
    <property type="molecule type" value="Genomic_DNA"/>
</dbReference>
<dbReference type="FunFam" id="3.40.50.720:FF:000087">
    <property type="entry name" value="alpha-aminoadipic semialdehyde synthase, mitochondrial"/>
    <property type="match status" value="1"/>
</dbReference>
<evidence type="ECO:0000256" key="4">
    <source>
        <dbReference type="ARBA" id="ARBA00023002"/>
    </source>
</evidence>
<dbReference type="Gene3D" id="3.40.50.720">
    <property type="entry name" value="NAD(P)-binding Rossmann-like Domain"/>
    <property type="match status" value="2"/>
</dbReference>
<keyword evidence="6" id="KW-0511">Multifunctional enzyme</keyword>
<name>A0A1X2GKL8_9FUNG</name>
<evidence type="ECO:0000259" key="9">
    <source>
        <dbReference type="SMART" id="SM01003"/>
    </source>
</evidence>
<dbReference type="PANTHER" id="PTHR11133:SF22">
    <property type="entry name" value="ALPHA-AMINOADIPIC SEMIALDEHYDE SYNTHASE, MITOCHONDRIAL"/>
    <property type="match status" value="1"/>
</dbReference>
<organism evidence="10 11">
    <name type="scientific">Hesseltinella vesiculosa</name>
    <dbReference type="NCBI Taxonomy" id="101127"/>
    <lineage>
        <taxon>Eukaryota</taxon>
        <taxon>Fungi</taxon>
        <taxon>Fungi incertae sedis</taxon>
        <taxon>Mucoromycota</taxon>
        <taxon>Mucoromycotina</taxon>
        <taxon>Mucoromycetes</taxon>
        <taxon>Mucorales</taxon>
        <taxon>Cunninghamellaceae</taxon>
        <taxon>Hesseltinella</taxon>
    </lineage>
</organism>
<evidence type="ECO:0000256" key="2">
    <source>
        <dbReference type="ARBA" id="ARBA00004720"/>
    </source>
</evidence>
<dbReference type="Pfam" id="PF16653">
    <property type="entry name" value="Sacchrp_dh_C"/>
    <property type="match status" value="1"/>
</dbReference>
<dbReference type="SMART" id="SM01002">
    <property type="entry name" value="AlaDh_PNT_C"/>
    <property type="match status" value="1"/>
</dbReference>
<evidence type="ECO:0000313" key="10">
    <source>
        <dbReference type="EMBL" id="ORX56155.1"/>
    </source>
</evidence>
<dbReference type="InterPro" id="IPR051168">
    <property type="entry name" value="AASS"/>
</dbReference>
<dbReference type="InterPro" id="IPR005097">
    <property type="entry name" value="Sacchrp_dh_NADP-bd"/>
</dbReference>
<dbReference type="STRING" id="101127.A0A1X2GKL8"/>
<comment type="caution">
    <text evidence="10">The sequence shown here is derived from an EMBL/GenBank/DDBJ whole genome shotgun (WGS) entry which is preliminary data.</text>
</comment>
<comment type="similarity">
    <text evidence="7">In the C-terminal section; belongs to the saccharopine dehydrogenase family.</text>
</comment>
<keyword evidence="11" id="KW-1185">Reference proteome</keyword>
<evidence type="ECO:0000256" key="7">
    <source>
        <dbReference type="ARBA" id="ARBA00025744"/>
    </source>
</evidence>
<feature type="domain" description="Alanine dehydrogenase/pyridine nucleotide transhydrogenase N-terminal" evidence="9">
    <location>
        <begin position="39"/>
        <end position="170"/>
    </location>
</feature>
<dbReference type="Proteomes" id="UP000242146">
    <property type="component" value="Unassembled WGS sequence"/>
</dbReference>
<dbReference type="SMART" id="SM01003">
    <property type="entry name" value="AlaDh_PNT_N"/>
    <property type="match status" value="1"/>
</dbReference>
<evidence type="ECO:0000313" key="11">
    <source>
        <dbReference type="Proteomes" id="UP000242146"/>
    </source>
</evidence>
<dbReference type="FunFam" id="3.40.50.720:FF:000072">
    <property type="entry name" value="Saccharopine dehydrogenase [NADP(+), L-glutamate-forming]"/>
    <property type="match status" value="1"/>
</dbReference>
<protein>
    <submittedName>
        <fullName evidence="10">Uncharacterized protein</fullName>
    </submittedName>
</protein>
<dbReference type="GO" id="GO:0004753">
    <property type="term" value="F:saccharopine dehydrogenase activity"/>
    <property type="evidence" value="ECO:0007669"/>
    <property type="project" value="TreeGrafter"/>
</dbReference>
<evidence type="ECO:0000259" key="8">
    <source>
        <dbReference type="SMART" id="SM01002"/>
    </source>
</evidence>